<dbReference type="Gene3D" id="1.10.1130.10">
    <property type="entry name" value="Flavocytochrome C3, Chain A"/>
    <property type="match status" value="1"/>
</dbReference>
<evidence type="ECO:0000313" key="5">
    <source>
        <dbReference type="Proteomes" id="UP000002407"/>
    </source>
</evidence>
<feature type="domain" description="Cytochrome c-552/4" evidence="3">
    <location>
        <begin position="27"/>
        <end position="88"/>
    </location>
</feature>
<evidence type="ECO:0000256" key="2">
    <source>
        <dbReference type="SAM" id="SignalP"/>
    </source>
</evidence>
<keyword evidence="5" id="KW-1185">Reference proteome</keyword>
<dbReference type="AlphaFoldDB" id="A7I3W3"/>
<proteinExistence type="predicted"/>
<dbReference type="SUPFAM" id="SSF48695">
    <property type="entry name" value="Multiheme cytochromes"/>
    <property type="match status" value="1"/>
</dbReference>
<dbReference type="Pfam" id="PF13435">
    <property type="entry name" value="Cytochrome_C554"/>
    <property type="match status" value="1"/>
</dbReference>
<protein>
    <recommendedName>
        <fullName evidence="3">Cytochrome c-552/4 domain-containing protein</fullName>
    </recommendedName>
</protein>
<dbReference type="InterPro" id="IPR023155">
    <property type="entry name" value="Cyt_c-552/4"/>
</dbReference>
<dbReference type="InterPro" id="IPR051829">
    <property type="entry name" value="Multiheme_Cytochr_ET"/>
</dbReference>
<evidence type="ECO:0000259" key="3">
    <source>
        <dbReference type="Pfam" id="PF13435"/>
    </source>
</evidence>
<dbReference type="InterPro" id="IPR036280">
    <property type="entry name" value="Multihaem_cyt_sf"/>
</dbReference>
<dbReference type="KEGG" id="cha:CHAB381_1692"/>
<gene>
    <name evidence="4" type="ordered locus">CHAB381_1692</name>
</gene>
<dbReference type="Proteomes" id="UP000002407">
    <property type="component" value="Chromosome"/>
</dbReference>
<evidence type="ECO:0000256" key="1">
    <source>
        <dbReference type="ARBA" id="ARBA00022729"/>
    </source>
</evidence>
<reference evidence="5" key="1">
    <citation type="submission" date="2007-07" db="EMBL/GenBank/DDBJ databases">
        <title>Complete genome sequence of Campylobacter hominis ATCC BAA-381, a commensal isolated from the human gastrointestinal tract.</title>
        <authorList>
            <person name="Fouts D.E."/>
            <person name="Mongodin E.F."/>
            <person name="Puiu D."/>
            <person name="Sebastian Y."/>
            <person name="Miller W.G."/>
            <person name="Mandrell R.E."/>
            <person name="Nelson K.E."/>
        </authorList>
    </citation>
    <scope>NUCLEOTIDE SEQUENCE [LARGE SCALE GENOMIC DNA]</scope>
    <source>
        <strain evidence="5">ATCC BAA-381 / LMG 19568 / NCTC 13146 / CH001A</strain>
    </source>
</reference>
<dbReference type="EMBL" id="CP000776">
    <property type="protein sequence ID" value="ABS51271.1"/>
    <property type="molecule type" value="Genomic_DNA"/>
</dbReference>
<feature type="chain" id="PRO_5002707669" description="Cytochrome c-552/4 domain-containing protein" evidence="2">
    <location>
        <begin position="20"/>
        <end position="392"/>
    </location>
</feature>
<evidence type="ECO:0000313" key="4">
    <source>
        <dbReference type="EMBL" id="ABS51271.1"/>
    </source>
</evidence>
<dbReference type="PANTHER" id="PTHR35038:SF8">
    <property type="entry name" value="C-TYPE POLYHEME CYTOCHROME OMCC"/>
    <property type="match status" value="1"/>
</dbReference>
<organism evidence="4 5">
    <name type="scientific">Campylobacter hominis (strain ATCC BAA-381 / DSM 21671 / CCUG 45161 / LMG 19568 / NCTC 13146 / CH001A)</name>
    <dbReference type="NCBI Taxonomy" id="360107"/>
    <lineage>
        <taxon>Bacteria</taxon>
        <taxon>Pseudomonadati</taxon>
        <taxon>Campylobacterota</taxon>
        <taxon>Epsilonproteobacteria</taxon>
        <taxon>Campylobacterales</taxon>
        <taxon>Campylobacteraceae</taxon>
        <taxon>Campylobacter</taxon>
    </lineage>
</organism>
<feature type="signal peptide" evidence="2">
    <location>
        <begin position="1"/>
        <end position="19"/>
    </location>
</feature>
<dbReference type="OrthoDB" id="9814800at2"/>
<name>A7I3W3_CAMHC</name>
<accession>A7I3W3</accession>
<dbReference type="HOGENOM" id="CLU_707296_0_0_7"/>
<dbReference type="RefSeq" id="WP_012109510.1">
    <property type="nucleotide sequence ID" value="NC_009714.1"/>
</dbReference>
<sequence length="392" mass="44840">MKKFIFFLCCICAFQISLAADMMNPNVCKSCHEEQHKDWKTSLHALSHEDSNELYRKAVTWAANENHKLYDDQLLECGQCHNPKMQIKKMDADMFLATALNIDTQKSQQLQEAINADDIKTGVSCYICHHVSSIKPKTDPKQSGYKLFDWTLGNIIVGPYDIESTLFHANEYRDFFRENDNLCLSCHQGQATQNKFSVYNTGVESADAEKRCVDCHMGSLRTEIIAPTIKRDDMTPREVKSHFFKGARNSDILKEALDFNLVKIGENEAKLSVQNLISHNVPTGFGGRSMVFEISFFNNAKLLDKQNIDFRAIFKNATMLETFNYGATSMSSDTRLKPFEQRDFKITAPNGTNKITINVVYYVIAPQLQELLQIKSESHIKPYKAMQKEFKF</sequence>
<keyword evidence="1 2" id="KW-0732">Signal</keyword>
<dbReference type="STRING" id="360107.CHAB381_1692"/>
<dbReference type="eggNOG" id="COG3303">
    <property type="taxonomic scope" value="Bacteria"/>
</dbReference>
<dbReference type="PANTHER" id="PTHR35038">
    <property type="entry name" value="DISSIMILATORY SULFITE REDUCTASE SIRA"/>
    <property type="match status" value="1"/>
</dbReference>